<dbReference type="Pfam" id="PF13432">
    <property type="entry name" value="TPR_16"/>
    <property type="match status" value="1"/>
</dbReference>
<proteinExistence type="predicted"/>
<dbReference type="InterPro" id="IPR040962">
    <property type="entry name" value="TPR_22"/>
</dbReference>
<dbReference type="SUPFAM" id="SSF48452">
    <property type="entry name" value="TPR-like"/>
    <property type="match status" value="3"/>
</dbReference>
<dbReference type="InterPro" id="IPR011990">
    <property type="entry name" value="TPR-like_helical_dom_sf"/>
</dbReference>
<name>A0A1E3PLR8_9ASCO</name>
<organism evidence="5 6">
    <name type="scientific">Nadsonia fulvescens var. elongata DSM 6958</name>
    <dbReference type="NCBI Taxonomy" id="857566"/>
    <lineage>
        <taxon>Eukaryota</taxon>
        <taxon>Fungi</taxon>
        <taxon>Dikarya</taxon>
        <taxon>Ascomycota</taxon>
        <taxon>Saccharomycotina</taxon>
        <taxon>Dipodascomycetes</taxon>
        <taxon>Dipodascales</taxon>
        <taxon>Dipodascales incertae sedis</taxon>
        <taxon>Nadsonia</taxon>
    </lineage>
</organism>
<dbReference type="SMART" id="SM00028">
    <property type="entry name" value="TPR"/>
    <property type="match status" value="10"/>
</dbReference>
<accession>A0A1E3PLR8</accession>
<dbReference type="GO" id="GO:0006401">
    <property type="term" value="P:RNA catabolic process"/>
    <property type="evidence" value="ECO:0007669"/>
    <property type="project" value="InterPro"/>
</dbReference>
<dbReference type="PROSITE" id="PS50005">
    <property type="entry name" value="TPR"/>
    <property type="match status" value="3"/>
</dbReference>
<dbReference type="STRING" id="857566.A0A1E3PLR8"/>
<dbReference type="InterPro" id="IPR019734">
    <property type="entry name" value="TPR_rpt"/>
</dbReference>
<keyword evidence="1" id="KW-0677">Repeat</keyword>
<dbReference type="Gene3D" id="1.25.40.10">
    <property type="entry name" value="Tetratricopeptide repeat domain"/>
    <property type="match status" value="6"/>
</dbReference>
<dbReference type="PANTHER" id="PTHR15704:SF7">
    <property type="entry name" value="SUPERKILLER COMPLEX PROTEIN 3"/>
    <property type="match status" value="1"/>
</dbReference>
<dbReference type="EMBL" id="KV454408">
    <property type="protein sequence ID" value="ODQ66375.1"/>
    <property type="molecule type" value="Genomic_DNA"/>
</dbReference>
<dbReference type="Pfam" id="PF18833">
    <property type="entry name" value="TPR_22"/>
    <property type="match status" value="1"/>
</dbReference>
<dbReference type="OrthoDB" id="421075at2759"/>
<feature type="repeat" description="TPR" evidence="3">
    <location>
        <begin position="705"/>
        <end position="738"/>
    </location>
</feature>
<evidence type="ECO:0000313" key="6">
    <source>
        <dbReference type="Proteomes" id="UP000095009"/>
    </source>
</evidence>
<evidence type="ECO:0008006" key="7">
    <source>
        <dbReference type="Google" id="ProtNLM"/>
    </source>
</evidence>
<keyword evidence="6" id="KW-1185">Reference proteome</keyword>
<dbReference type="InterPro" id="IPR039226">
    <property type="entry name" value="Ski3/TTC37"/>
</dbReference>
<feature type="compositionally biased region" description="Basic and acidic residues" evidence="4">
    <location>
        <begin position="358"/>
        <end position="367"/>
    </location>
</feature>
<dbReference type="GO" id="GO:0055087">
    <property type="term" value="C:Ski complex"/>
    <property type="evidence" value="ECO:0007669"/>
    <property type="project" value="InterPro"/>
</dbReference>
<evidence type="ECO:0000256" key="4">
    <source>
        <dbReference type="SAM" id="MobiDB-lite"/>
    </source>
</evidence>
<evidence type="ECO:0000313" key="5">
    <source>
        <dbReference type="EMBL" id="ODQ66375.1"/>
    </source>
</evidence>
<feature type="repeat" description="TPR" evidence="3">
    <location>
        <begin position="1030"/>
        <end position="1063"/>
    </location>
</feature>
<reference evidence="5 6" key="1">
    <citation type="journal article" date="2016" name="Proc. Natl. Acad. Sci. U.S.A.">
        <title>Comparative genomics of biotechnologically important yeasts.</title>
        <authorList>
            <person name="Riley R."/>
            <person name="Haridas S."/>
            <person name="Wolfe K.H."/>
            <person name="Lopes M.R."/>
            <person name="Hittinger C.T."/>
            <person name="Goeker M."/>
            <person name="Salamov A.A."/>
            <person name="Wisecaver J.H."/>
            <person name="Long T.M."/>
            <person name="Calvey C.H."/>
            <person name="Aerts A.L."/>
            <person name="Barry K.W."/>
            <person name="Choi C."/>
            <person name="Clum A."/>
            <person name="Coughlan A.Y."/>
            <person name="Deshpande S."/>
            <person name="Douglass A.P."/>
            <person name="Hanson S.J."/>
            <person name="Klenk H.-P."/>
            <person name="LaButti K.M."/>
            <person name="Lapidus A."/>
            <person name="Lindquist E.A."/>
            <person name="Lipzen A.M."/>
            <person name="Meier-Kolthoff J.P."/>
            <person name="Ohm R.A."/>
            <person name="Otillar R.P."/>
            <person name="Pangilinan J.L."/>
            <person name="Peng Y."/>
            <person name="Rokas A."/>
            <person name="Rosa C.A."/>
            <person name="Scheuner C."/>
            <person name="Sibirny A.A."/>
            <person name="Slot J.C."/>
            <person name="Stielow J.B."/>
            <person name="Sun H."/>
            <person name="Kurtzman C.P."/>
            <person name="Blackwell M."/>
            <person name="Grigoriev I.V."/>
            <person name="Jeffries T.W."/>
        </authorList>
    </citation>
    <scope>NUCLEOTIDE SEQUENCE [LARGE SCALE GENOMIC DNA]</scope>
    <source>
        <strain evidence="5 6">DSM 6958</strain>
    </source>
</reference>
<keyword evidence="2 3" id="KW-0802">TPR repeat</keyword>
<feature type="repeat" description="TPR" evidence="3">
    <location>
        <begin position="739"/>
        <end position="772"/>
    </location>
</feature>
<dbReference type="PANTHER" id="PTHR15704">
    <property type="entry name" value="SUPERKILLER 3 PROTEIN-RELATED"/>
    <property type="match status" value="1"/>
</dbReference>
<dbReference type="Proteomes" id="UP000095009">
    <property type="component" value="Unassembled WGS sequence"/>
</dbReference>
<evidence type="ECO:0000256" key="2">
    <source>
        <dbReference type="ARBA" id="ARBA00022803"/>
    </source>
</evidence>
<protein>
    <recommendedName>
        <fullName evidence="7">TPR-like protein</fullName>
    </recommendedName>
</protein>
<gene>
    <name evidence="5" type="ORF">NADFUDRAFT_50291</name>
</gene>
<evidence type="ECO:0000256" key="3">
    <source>
        <dbReference type="PROSITE-ProRule" id="PRU00339"/>
    </source>
</evidence>
<feature type="region of interest" description="Disordered" evidence="4">
    <location>
        <begin position="358"/>
        <end position="398"/>
    </location>
</feature>
<dbReference type="Pfam" id="PF13181">
    <property type="entry name" value="TPR_8"/>
    <property type="match status" value="1"/>
</dbReference>
<sequence>MAPSTKALLLEARKALSSGSPQDTIEILEDLFDIDPNNYNGYVFAGKAYKLLQEDEKSRKAYEKATYLKPLNPIAWKGLIELSESIKDVHLNIASYNGLVKCYQAEDAENSSPNEDNKNMIANQLNKSLRIWQTKKENIPVDSQTLFYKEMLPGTNLYDYMNHGFKLPLSTVMVYERLIKLTKTAEEDSIVSAINKNKGRIAISTGDRLKTPSEIKYDVYSESPLPSYYHEIVNYLPDSDDESRRKYESLEFHYLYNLLKVFPSQDTPKTKKSRLELKTKIEDLISNLILFSSDDPLAWKLHFNWADVADLNALDLNEIISYMAKFPVEPLSKAFTAFLGSELSAFIIPKTKLESKEKSSSKNRKESVATIDGVPAEEEKKAESGTSAKVEEHEDDLEDVSDFEDDSFDLSKKWDSADILSTLIEAYNADNNSPLIYRILVSYYVYIKEYENAVELSIKGIDCCKKMQNYELTKLDNSINHLLIHLGTSYIYYQSPKNYDKAITIFDKILQEDRNCVKALIGKGLILIEQRCVPQAKKLLTIVHQDNPQNYQALSELSWCDILLNHFESGRQGLHLCLENIIGADFQSCERRGEIWWRIGQSYRLEPNGDTAEYFNANVKALKETPNFAPAYTSLGLFYAEEAKDDMRATKCFYRAFEISASEIEAAERLATQFADNMEWDSVEVIASRAANADKFHAAPSRESSWPQRALGIVALNAHDYGLAVKHFQSSLRVDPKDSHSWVGLGEAYFNSGRFMAASKALNRAMKLNPANWAAGYMLGNVQREIKDFDAAIKTFESILAKEGDQANVLNSLILTLLDSARNNLNDGFFGHAIDDVLECLKVAQRLSTNTTQDYWKYVGDSCGFFLRVQSEIPRFPLEVIKGLLTPSMQSTVPLNNNSAIFTEVNELDGVTKENIINIDSSQPVTSEMVYSCQLMAFKLSLNSAKNDSLAQASAWFNLGIAEQRVYLLLKDSTKKQYLQAASKCFRRSIQLESNNALFWNSYGIALSELNARVSQHCFIRSLVLNPKQPQTWANLGSMYLLNGDVTLAMQSFSKTQSIDPGFVEAWQGQGIVESVMGNTARSNQLFEHSFVISNGSNEFSKLLYGLSVFEKLQDTTKSISKDILESAILALQKYLRQSPTSELALSIQSSLLERQTDYISAIGHLEKYCEYLEQCYERTGLTKDLVSFAKAKSRLSRLYLGAEEFEKVIQNADFCLNVVSDITDTDEAVKSQLKSIQKCRLSCHLASGLAHYFLDEFDSSIDMFTLALEESHDDQDIVILLSQVLWANGGKDEKDVALDQLYSSVGTKGNSLKITLLLGVIALVDDIEDLADAARIDIANLPLEMREHDRVHETEEILSLLDQRSPEYKQETDPAVRRDIKLQHYQRSSILHPGSYAIWKNLNPAVALKIAQQASEEIATIDLSNEYTRVGDLESSQRAVFFAPWNVQAWDSLASAV</sequence>
<evidence type="ECO:0000256" key="1">
    <source>
        <dbReference type="ARBA" id="ARBA00022737"/>
    </source>
</evidence>